<dbReference type="PANTHER" id="PTHR43829:SF14">
    <property type="entry name" value="AQUAPORIN 3"/>
    <property type="match status" value="1"/>
</dbReference>
<dbReference type="GO" id="GO:0005886">
    <property type="term" value="C:plasma membrane"/>
    <property type="evidence" value="ECO:0007669"/>
    <property type="project" value="TreeGrafter"/>
</dbReference>
<dbReference type="EMBL" id="JASBNA010000021">
    <property type="protein sequence ID" value="KAK7685270.1"/>
    <property type="molecule type" value="Genomic_DNA"/>
</dbReference>
<comment type="subcellular location">
    <subcellularLocation>
        <location evidence="1">Membrane</location>
        <topology evidence="1">Multi-pass membrane protein</topology>
    </subcellularLocation>
</comment>
<reference evidence="11 12" key="1">
    <citation type="submission" date="2022-09" db="EMBL/GenBank/DDBJ databases">
        <authorList>
            <person name="Palmer J.M."/>
        </authorList>
    </citation>
    <scope>NUCLEOTIDE SEQUENCE [LARGE SCALE GENOMIC DNA]</scope>
    <source>
        <strain evidence="11 12">DSM 7382</strain>
    </source>
</reference>
<evidence type="ECO:0000256" key="6">
    <source>
        <dbReference type="ARBA" id="ARBA00022989"/>
    </source>
</evidence>
<comment type="caution">
    <text evidence="11">The sequence shown here is derived from an EMBL/GenBank/DDBJ whole genome shotgun (WGS) entry which is preliminary data.</text>
</comment>
<accession>A0AAW0G8A7</accession>
<name>A0AAW0G8A7_9APHY</name>
<evidence type="ECO:0000256" key="7">
    <source>
        <dbReference type="ARBA" id="ARBA00023136"/>
    </source>
</evidence>
<dbReference type="GO" id="GO:0015254">
    <property type="term" value="F:glycerol channel activity"/>
    <property type="evidence" value="ECO:0007669"/>
    <property type="project" value="TreeGrafter"/>
</dbReference>
<dbReference type="InterPro" id="IPR000425">
    <property type="entry name" value="MIP"/>
</dbReference>
<evidence type="ECO:0000256" key="5">
    <source>
        <dbReference type="ARBA" id="ARBA00022737"/>
    </source>
</evidence>
<organism evidence="11 12">
    <name type="scientific">Cerrena zonata</name>
    <dbReference type="NCBI Taxonomy" id="2478898"/>
    <lineage>
        <taxon>Eukaryota</taxon>
        <taxon>Fungi</taxon>
        <taxon>Dikarya</taxon>
        <taxon>Basidiomycota</taxon>
        <taxon>Agaricomycotina</taxon>
        <taxon>Agaricomycetes</taxon>
        <taxon>Polyporales</taxon>
        <taxon>Cerrenaceae</taxon>
        <taxon>Cerrena</taxon>
    </lineage>
</organism>
<protein>
    <recommendedName>
        <fullName evidence="13">Aquaporin-like protein</fullName>
    </recommendedName>
</protein>
<evidence type="ECO:0000256" key="3">
    <source>
        <dbReference type="ARBA" id="ARBA00022448"/>
    </source>
</evidence>
<dbReference type="PRINTS" id="PR00783">
    <property type="entry name" value="MINTRINSICP"/>
</dbReference>
<dbReference type="PANTHER" id="PTHR43829">
    <property type="entry name" value="AQUAPORIN OR AQUAGLYCEROPORIN RELATED"/>
    <property type="match status" value="1"/>
</dbReference>
<feature type="transmembrane region" description="Helical" evidence="10">
    <location>
        <begin position="218"/>
        <end position="241"/>
    </location>
</feature>
<dbReference type="Gene3D" id="1.20.1080.10">
    <property type="entry name" value="Glycerol uptake facilitator protein"/>
    <property type="match status" value="1"/>
</dbReference>
<keyword evidence="5" id="KW-0677">Repeat</keyword>
<evidence type="ECO:0008006" key="13">
    <source>
        <dbReference type="Google" id="ProtNLM"/>
    </source>
</evidence>
<keyword evidence="3 8" id="KW-0813">Transport</keyword>
<evidence type="ECO:0000256" key="8">
    <source>
        <dbReference type="RuleBase" id="RU000477"/>
    </source>
</evidence>
<dbReference type="GO" id="GO:0015250">
    <property type="term" value="F:water channel activity"/>
    <property type="evidence" value="ECO:0007669"/>
    <property type="project" value="TreeGrafter"/>
</dbReference>
<sequence length="329" mass="35061">MTHITTTPTAVRLADVQPPAGWVASWERKKRGNVAVHWAVEFIAEAFGVFLYTYAGTGSTAAFVLGNLAQQTNLGSLFQVGMAYAIGVVLALTLCSRVSEGHFSSGITLVMVALRKCTPARGLRLIIAQILGAYIACMLIYVQYKDLIEPIEAALKASGNYDAIQFTPNGPAGVFALYTPAHANLGHVFLNEFVTDFVLGVAIFGSLDPTNTLIPPAMAPWTIAFTYAFVIWGYAPAALAANSARDVGGRLAALTIWGKAASGGRYAAIAALTNIPATTLAVFFYQLLLGDSSRLLPAAHQEHLALTRAHSSEESEMTHSVESLNDKQV</sequence>
<evidence type="ECO:0000256" key="9">
    <source>
        <dbReference type="SAM" id="MobiDB-lite"/>
    </source>
</evidence>
<feature type="transmembrane region" description="Helical" evidence="10">
    <location>
        <begin position="75"/>
        <end position="95"/>
    </location>
</feature>
<gene>
    <name evidence="11" type="ORF">QCA50_011633</name>
</gene>
<dbReference type="AlphaFoldDB" id="A0AAW0G8A7"/>
<keyword evidence="4 8" id="KW-0812">Transmembrane</keyword>
<feature type="region of interest" description="Disordered" evidence="9">
    <location>
        <begin position="308"/>
        <end position="329"/>
    </location>
</feature>
<keyword evidence="6 10" id="KW-1133">Transmembrane helix</keyword>
<feature type="transmembrane region" description="Helical" evidence="10">
    <location>
        <begin position="35"/>
        <end position="55"/>
    </location>
</feature>
<keyword evidence="7 10" id="KW-0472">Membrane</keyword>
<evidence type="ECO:0000313" key="12">
    <source>
        <dbReference type="Proteomes" id="UP001385951"/>
    </source>
</evidence>
<comment type="similarity">
    <text evidence="2 8">Belongs to the MIP/aquaporin (TC 1.A.8) family.</text>
</comment>
<evidence type="ECO:0000256" key="4">
    <source>
        <dbReference type="ARBA" id="ARBA00022692"/>
    </source>
</evidence>
<dbReference type="InterPro" id="IPR050363">
    <property type="entry name" value="MIP/Aquaporin"/>
</dbReference>
<evidence type="ECO:0000256" key="1">
    <source>
        <dbReference type="ARBA" id="ARBA00004141"/>
    </source>
</evidence>
<evidence type="ECO:0000313" key="11">
    <source>
        <dbReference type="EMBL" id="KAK7685270.1"/>
    </source>
</evidence>
<dbReference type="Proteomes" id="UP001385951">
    <property type="component" value="Unassembled WGS sequence"/>
</dbReference>
<dbReference type="Pfam" id="PF00230">
    <property type="entry name" value="MIP"/>
    <property type="match status" value="1"/>
</dbReference>
<dbReference type="SUPFAM" id="SSF81338">
    <property type="entry name" value="Aquaporin-like"/>
    <property type="match status" value="1"/>
</dbReference>
<feature type="transmembrane region" description="Helical" evidence="10">
    <location>
        <begin position="125"/>
        <end position="144"/>
    </location>
</feature>
<proteinExistence type="inferred from homology"/>
<keyword evidence="12" id="KW-1185">Reference proteome</keyword>
<feature type="transmembrane region" description="Helical" evidence="10">
    <location>
        <begin position="266"/>
        <end position="288"/>
    </location>
</feature>
<evidence type="ECO:0000256" key="10">
    <source>
        <dbReference type="SAM" id="Phobius"/>
    </source>
</evidence>
<evidence type="ECO:0000256" key="2">
    <source>
        <dbReference type="ARBA" id="ARBA00006175"/>
    </source>
</evidence>
<dbReference type="InterPro" id="IPR023271">
    <property type="entry name" value="Aquaporin-like"/>
</dbReference>